<reference evidence="1 2" key="1">
    <citation type="submission" date="2020-02" db="EMBL/GenBank/DDBJ databases">
        <title>Genomic and physiological characterization of two novel Nitrospinaceae genera.</title>
        <authorList>
            <person name="Mueller A.J."/>
            <person name="Jung M.-Y."/>
            <person name="Strachan C.R."/>
            <person name="Herbold C.W."/>
            <person name="Kirkegaard R.H."/>
            <person name="Daims H."/>
        </authorList>
    </citation>
    <scope>NUCLEOTIDE SEQUENCE [LARGE SCALE GENOMIC DNA]</scope>
    <source>
        <strain evidence="1">EB</strain>
    </source>
</reference>
<accession>A0A7T0BWE3</accession>
<gene>
    <name evidence="1" type="ORF">G3M70_09450</name>
</gene>
<dbReference type="Proteomes" id="UP000594688">
    <property type="component" value="Chromosome"/>
</dbReference>
<evidence type="ECO:0000313" key="2">
    <source>
        <dbReference type="Proteomes" id="UP000594688"/>
    </source>
</evidence>
<dbReference type="EMBL" id="CP048685">
    <property type="protein sequence ID" value="QPJ62082.1"/>
    <property type="molecule type" value="Genomic_DNA"/>
</dbReference>
<sequence length="162" mass="17478">MKLDKVIGAIFLVGFLISPVLSWSANLVVGENIKPGMALSDAIKILGIPSSVKINRGPDSSKDSIEINYASQGLVIRALNEGTQVEAIELSPTFKGKFVSGLKLGDHFSTIVKHYGTPKTVSSQVVRYPSQGLYFLLNKDSLLSAKTFLKGTKLVQAEKMNP</sequence>
<dbReference type="AlphaFoldDB" id="A0A7T0BWE3"/>
<dbReference type="KEGG" id="nli:G3M70_09450"/>
<organism evidence="1 2">
    <name type="scientific">Candidatus Nitronauta litoralis</name>
    <dbReference type="NCBI Taxonomy" id="2705533"/>
    <lineage>
        <taxon>Bacteria</taxon>
        <taxon>Pseudomonadati</taxon>
        <taxon>Nitrospinota/Tectimicrobiota group</taxon>
        <taxon>Nitrospinota</taxon>
        <taxon>Nitrospinia</taxon>
        <taxon>Nitrospinales</taxon>
        <taxon>Nitrospinaceae</taxon>
        <taxon>Candidatus Nitronauta</taxon>
    </lineage>
</organism>
<proteinExistence type="predicted"/>
<protein>
    <submittedName>
        <fullName evidence="1">Uncharacterized protein</fullName>
    </submittedName>
</protein>
<evidence type="ECO:0000313" key="1">
    <source>
        <dbReference type="EMBL" id="QPJ62082.1"/>
    </source>
</evidence>
<name>A0A7T0BWE3_9BACT</name>